<dbReference type="Proteomes" id="UP000199236">
    <property type="component" value="Unassembled WGS sequence"/>
</dbReference>
<name>A0A1I5IYR6_9HYPH</name>
<dbReference type="InterPro" id="IPR027373">
    <property type="entry name" value="RHH_dom"/>
</dbReference>
<dbReference type="EMBL" id="FOVR01000010">
    <property type="protein sequence ID" value="SFO65500.1"/>
    <property type="molecule type" value="Genomic_DNA"/>
</dbReference>
<dbReference type="AlphaFoldDB" id="A0A1I5IYR6"/>
<dbReference type="Gene3D" id="1.10.3990.20">
    <property type="entry name" value="protein bp1543"/>
    <property type="match status" value="1"/>
</dbReference>
<feature type="domain" description="Ribbon-helix-helix" evidence="1">
    <location>
        <begin position="2"/>
        <end position="64"/>
    </location>
</feature>
<dbReference type="Pfam" id="PF13467">
    <property type="entry name" value="RHH_4"/>
    <property type="match status" value="1"/>
</dbReference>
<accession>A0A1I5IYR6</accession>
<organism evidence="2 3">
    <name type="scientific">Cohaesibacter marisflavi</name>
    <dbReference type="NCBI Taxonomy" id="655353"/>
    <lineage>
        <taxon>Bacteria</taxon>
        <taxon>Pseudomonadati</taxon>
        <taxon>Pseudomonadota</taxon>
        <taxon>Alphaproteobacteria</taxon>
        <taxon>Hyphomicrobiales</taxon>
        <taxon>Cohaesibacteraceae</taxon>
    </lineage>
</organism>
<keyword evidence="3" id="KW-1185">Reference proteome</keyword>
<proteinExistence type="predicted"/>
<sequence length="82" mass="9189">MKKHSVTIAGHRTSISLEDEFWQGLKVLADSRNKSLADIIRQIDKDRGRNNLSSAIRISVLDYYKSRISAQFDDASPDGGPQ</sequence>
<protein>
    <submittedName>
        <fullName evidence="2">Ribbon-helix-helix domain-containing protein</fullName>
    </submittedName>
</protein>
<gene>
    <name evidence="2" type="ORF">SAMN04488056_11068</name>
</gene>
<dbReference type="OrthoDB" id="7477016at2"/>
<dbReference type="STRING" id="655353.SAMN04488056_11068"/>
<evidence type="ECO:0000313" key="3">
    <source>
        <dbReference type="Proteomes" id="UP000199236"/>
    </source>
</evidence>
<reference evidence="2 3" key="1">
    <citation type="submission" date="2016-10" db="EMBL/GenBank/DDBJ databases">
        <authorList>
            <person name="de Groot N.N."/>
        </authorList>
    </citation>
    <scope>NUCLEOTIDE SEQUENCE [LARGE SCALE GENOMIC DNA]</scope>
    <source>
        <strain evidence="2 3">CGMCC 1.9157</strain>
    </source>
</reference>
<dbReference type="RefSeq" id="WP_090074250.1">
    <property type="nucleotide sequence ID" value="NZ_FOVR01000010.1"/>
</dbReference>
<dbReference type="InterPro" id="IPR038268">
    <property type="entry name" value="RHH_sf"/>
</dbReference>
<evidence type="ECO:0000259" key="1">
    <source>
        <dbReference type="Pfam" id="PF13467"/>
    </source>
</evidence>
<evidence type="ECO:0000313" key="2">
    <source>
        <dbReference type="EMBL" id="SFO65500.1"/>
    </source>
</evidence>